<evidence type="ECO:0000259" key="2">
    <source>
        <dbReference type="Pfam" id="PF13556"/>
    </source>
</evidence>
<feature type="domain" description="PucR C-terminal helix-turn-helix" evidence="2">
    <location>
        <begin position="475"/>
        <end position="531"/>
    </location>
</feature>
<dbReference type="Pfam" id="PF07905">
    <property type="entry name" value="PucR"/>
    <property type="match status" value="1"/>
</dbReference>
<dbReference type="InterPro" id="IPR042070">
    <property type="entry name" value="PucR_C-HTH_sf"/>
</dbReference>
<dbReference type="PANTHER" id="PTHR33744">
    <property type="entry name" value="CARBOHYDRATE DIACID REGULATOR"/>
    <property type="match status" value="1"/>
</dbReference>
<protein>
    <submittedName>
        <fullName evidence="3">PucR family transcriptional regulator</fullName>
    </submittedName>
</protein>
<dbReference type="InterPro" id="IPR012914">
    <property type="entry name" value="PucR_dom"/>
</dbReference>
<accession>A0AAI8DK53</accession>
<proteinExistence type="predicted"/>
<reference evidence="4" key="1">
    <citation type="submission" date="2017-06" db="EMBL/GenBank/DDBJ databases">
        <title>FDA dAtabase for Regulatory Grade micrObial Sequences (FDA-ARGOS): Supporting development and validation of Infectious Disease Dx tests.</title>
        <authorList>
            <person name="Goldberg B."/>
            <person name="Campos J."/>
            <person name="Tallon L."/>
            <person name="Sadzewicz L."/>
            <person name="Sengamalay N."/>
            <person name="Ott S."/>
            <person name="Godinez A."/>
            <person name="Nagaraj S."/>
            <person name="Vavikolanu K."/>
            <person name="Nadendla S."/>
            <person name="George J."/>
            <person name="Geyer C."/>
            <person name="Sichtig H."/>
        </authorList>
    </citation>
    <scope>NUCLEOTIDE SEQUENCE [LARGE SCALE GENOMIC DNA]</scope>
    <source>
        <strain evidence="4">FDAARGOS_285</strain>
    </source>
</reference>
<evidence type="ECO:0000313" key="3">
    <source>
        <dbReference type="EMBL" id="ASE35498.1"/>
    </source>
</evidence>
<name>A0AAI8DK53_MAMSC</name>
<organism evidence="3 4">
    <name type="scientific">Mammaliicoccus sciuri</name>
    <name type="common">Staphylococcus sciuri</name>
    <dbReference type="NCBI Taxonomy" id="1296"/>
    <lineage>
        <taxon>Bacteria</taxon>
        <taxon>Bacillati</taxon>
        <taxon>Bacillota</taxon>
        <taxon>Bacilli</taxon>
        <taxon>Bacillales</taxon>
        <taxon>Staphylococcaceae</taxon>
        <taxon>Mammaliicoccus</taxon>
    </lineage>
</organism>
<dbReference type="EMBL" id="CP022046">
    <property type="protein sequence ID" value="ASE35498.1"/>
    <property type="molecule type" value="Genomic_DNA"/>
</dbReference>
<dbReference type="InterPro" id="IPR051448">
    <property type="entry name" value="CdaR-like_regulators"/>
</dbReference>
<dbReference type="InterPro" id="IPR025736">
    <property type="entry name" value="PucR_C-HTH_dom"/>
</dbReference>
<dbReference type="PANTHER" id="PTHR33744:SF1">
    <property type="entry name" value="DNA-BINDING TRANSCRIPTIONAL ACTIVATOR ADER"/>
    <property type="match status" value="1"/>
</dbReference>
<dbReference type="Pfam" id="PF13556">
    <property type="entry name" value="HTH_30"/>
    <property type="match status" value="1"/>
</dbReference>
<evidence type="ECO:0000313" key="4">
    <source>
        <dbReference type="Proteomes" id="UP000197058"/>
    </source>
</evidence>
<dbReference type="Gene3D" id="1.10.10.2840">
    <property type="entry name" value="PucR C-terminal helix-turn-helix domain"/>
    <property type="match status" value="1"/>
</dbReference>
<feature type="domain" description="Purine catabolism PurC-like" evidence="1">
    <location>
        <begin position="6"/>
        <end position="125"/>
    </location>
</feature>
<dbReference type="RefSeq" id="WP_048540401.1">
    <property type="nucleotide sequence ID" value="NZ_CAJVGN010000001.1"/>
</dbReference>
<dbReference type="KEGG" id="sscu:CEP64_13190"/>
<dbReference type="AlphaFoldDB" id="A0AAI8DK53"/>
<gene>
    <name evidence="3" type="ORF">CEP64_13190</name>
</gene>
<sequence>MTTLNEILSIPQFKGLELINRKGDLSSEVTSLDITENNDIKHFTSSNAFILTTGVLFQDNQENLKKLIKDLSDIQTAGLGIKVSRFLHKIDQDVIDFADELQFPLIEIPESWNLGEITHEISSFISDSETGKLNYALQVQQELNQLLIKGFSIDNMIERMSKLLGVPIILFNPFKKPEAISHHYRQSQSLLSEHVAYFNAHQQEELTQDKNNLVFENKDHVIFKVLGYTYFPYYIMVSQVNKLSYPFSLLTIEQVVSVLSFALYKNTKIQEVEKNDINRFFESLVYNKSDQALSIKKHADLLRQYYIYPSDYYQTIICGIDAKTNLENSYYLNELHQLTFQWLTDKLSEIDSYISVYRLPSNDRFVILIQNKQEDHLEMIERLQISYNDYFEDQISFGIGNEVTEFSQLPSSFFEASEAFENGLFNNEKSFISQYHSKDIQELLQLIPQEKLLPFVKHTLGPLSYPKTKKDIELKQTLKIYMDNQCDITKTAEKIFIHRNTVKYRINKCSNLIGTNIEDPIQSLNIRIAIYASNMIPFE</sequence>
<dbReference type="GeneID" id="48591549"/>
<dbReference type="Proteomes" id="UP000197058">
    <property type="component" value="Chromosome"/>
</dbReference>
<evidence type="ECO:0000259" key="1">
    <source>
        <dbReference type="Pfam" id="PF07905"/>
    </source>
</evidence>